<dbReference type="EMBL" id="WEHX01000015">
    <property type="protein sequence ID" value="KAB7661784.1"/>
    <property type="molecule type" value="Genomic_DNA"/>
</dbReference>
<dbReference type="AlphaFoldDB" id="A0A6I1ESR2"/>
<sequence>MKFLVNHLHFVGIGGAGMSGIAEVLLNLGYVISGSDIARTPVTERLQELGARIFLGHDKKHIRGADAVIVSSAVKADNPEVVAARELGIPVVPRAVMLAELMRLRRGIAIAGAHGKTTTTSLTASLLAAGGLDPTFVIGGKLNSAGANARLGTGEFLVAEADESDASFLNLTPVISAVTNIDEDHMDTYGHDFERLKSAFVDFLERLPFYGVAVLCMDDPNVREIRPRVTKPVIGYGLTPEASVRAIDVEASGTQMRFTVLRPDHPPLPVTLNLPGVHNVRNALAAIAIATLAGVKDADIVRGLLEFRGVGRRFAQYGDIPIKNAEGKITGSFTLIDDYGHHPHEMAATLAAVRGAFPGRRIIVAFQPHRYTRTRDCFDAFVKVLEDVDGLVLANVYPAGEDPIEGADSEHLARAIAAQGYHEPVVVNVEDVPASVRAIAKDGDVVITMGAGSIGKAAPKIAGLA</sequence>
<dbReference type="HAMAP" id="MF_00046">
    <property type="entry name" value="MurC"/>
    <property type="match status" value="1"/>
</dbReference>
<dbReference type="InterPro" id="IPR036615">
    <property type="entry name" value="Mur_ligase_C_dom_sf"/>
</dbReference>
<dbReference type="InterPro" id="IPR004101">
    <property type="entry name" value="Mur_ligase_C"/>
</dbReference>
<keyword evidence="6 14" id="KW-0132">Cell division</keyword>
<dbReference type="GO" id="GO:0009252">
    <property type="term" value="P:peptidoglycan biosynthetic process"/>
    <property type="evidence" value="ECO:0007669"/>
    <property type="project" value="UniProtKB-UniRule"/>
</dbReference>
<comment type="subcellular location">
    <subcellularLocation>
        <location evidence="1 14">Cytoplasm</location>
    </subcellularLocation>
</comment>
<keyword evidence="11 14" id="KW-0131">Cell cycle</keyword>
<comment type="pathway">
    <text evidence="2 14">Cell wall biogenesis; peptidoglycan biosynthesis.</text>
</comment>
<dbReference type="Pfam" id="PF08245">
    <property type="entry name" value="Mur_ligase_M"/>
    <property type="match status" value="1"/>
</dbReference>
<protein>
    <recommendedName>
        <fullName evidence="3 14">UDP-N-acetylmuramate--L-alanine ligase</fullName>
        <ecNumber evidence="3 14">6.3.2.8</ecNumber>
    </recommendedName>
    <alternativeName>
        <fullName evidence="14">UDP-N-acetylmuramoyl-L-alanine synthetase</fullName>
    </alternativeName>
</protein>
<evidence type="ECO:0000256" key="11">
    <source>
        <dbReference type="ARBA" id="ARBA00023306"/>
    </source>
</evidence>
<dbReference type="UniPathway" id="UPA00219"/>
<dbReference type="InterPro" id="IPR005758">
    <property type="entry name" value="UDP-N-AcMur_Ala_ligase_MurC"/>
</dbReference>
<keyword evidence="10 14" id="KW-0573">Peptidoglycan synthesis</keyword>
<evidence type="ECO:0000256" key="1">
    <source>
        <dbReference type="ARBA" id="ARBA00004496"/>
    </source>
</evidence>
<evidence type="ECO:0000256" key="8">
    <source>
        <dbReference type="ARBA" id="ARBA00022840"/>
    </source>
</evidence>
<dbReference type="Gene3D" id="3.90.190.20">
    <property type="entry name" value="Mur ligase, C-terminal domain"/>
    <property type="match status" value="1"/>
</dbReference>
<dbReference type="PANTHER" id="PTHR43445">
    <property type="entry name" value="UDP-N-ACETYLMURAMATE--L-ALANINE LIGASE-RELATED"/>
    <property type="match status" value="1"/>
</dbReference>
<keyword evidence="12 14" id="KW-0961">Cell wall biogenesis/degradation</keyword>
<feature type="binding site" evidence="14">
    <location>
        <begin position="112"/>
        <end position="118"/>
    </location>
    <ligand>
        <name>ATP</name>
        <dbReference type="ChEBI" id="CHEBI:30616"/>
    </ligand>
</feature>
<dbReference type="OrthoDB" id="9804126at2"/>
<dbReference type="PANTHER" id="PTHR43445:SF3">
    <property type="entry name" value="UDP-N-ACETYLMURAMATE--L-ALANINE LIGASE"/>
    <property type="match status" value="1"/>
</dbReference>
<evidence type="ECO:0000259" key="16">
    <source>
        <dbReference type="Pfam" id="PF02875"/>
    </source>
</evidence>
<dbReference type="Gene3D" id="3.40.50.720">
    <property type="entry name" value="NAD(P)-binding Rossmann-like Domain"/>
    <property type="match status" value="1"/>
</dbReference>
<dbReference type="InterPro" id="IPR036565">
    <property type="entry name" value="Mur-like_cat_sf"/>
</dbReference>
<dbReference type="Gene3D" id="3.40.1190.10">
    <property type="entry name" value="Mur-like, catalytic domain"/>
    <property type="match status" value="1"/>
</dbReference>
<keyword evidence="9 14" id="KW-0133">Cell shape</keyword>
<keyword evidence="8 14" id="KW-0067">ATP-binding</keyword>
<dbReference type="InterPro" id="IPR013221">
    <property type="entry name" value="Mur_ligase_cen"/>
</dbReference>
<accession>A0A6I1ESR2</accession>
<evidence type="ECO:0000256" key="13">
    <source>
        <dbReference type="ARBA" id="ARBA00047833"/>
    </source>
</evidence>
<evidence type="ECO:0000259" key="17">
    <source>
        <dbReference type="Pfam" id="PF08245"/>
    </source>
</evidence>
<gene>
    <name evidence="14" type="primary">murC</name>
    <name evidence="18" type="ORF">GBM95_04160</name>
</gene>
<dbReference type="Pfam" id="PF01225">
    <property type="entry name" value="Mur_ligase"/>
    <property type="match status" value="1"/>
</dbReference>
<dbReference type="GO" id="GO:0005737">
    <property type="term" value="C:cytoplasm"/>
    <property type="evidence" value="ECO:0007669"/>
    <property type="project" value="UniProtKB-SubCell"/>
</dbReference>
<dbReference type="GO" id="GO:0051301">
    <property type="term" value="P:cell division"/>
    <property type="evidence" value="ECO:0007669"/>
    <property type="project" value="UniProtKB-KW"/>
</dbReference>
<keyword evidence="4 14" id="KW-0963">Cytoplasm</keyword>
<organism evidence="18 19">
    <name type="scientific">Sutterella seckii</name>
    <dbReference type="NCBI Taxonomy" id="1944635"/>
    <lineage>
        <taxon>Bacteria</taxon>
        <taxon>Pseudomonadati</taxon>
        <taxon>Pseudomonadota</taxon>
        <taxon>Betaproteobacteria</taxon>
        <taxon>Burkholderiales</taxon>
        <taxon>Sutterellaceae</taxon>
        <taxon>Sutterella</taxon>
    </lineage>
</organism>
<evidence type="ECO:0000256" key="10">
    <source>
        <dbReference type="ARBA" id="ARBA00022984"/>
    </source>
</evidence>
<comment type="similarity">
    <text evidence="14">Belongs to the MurCDEF family.</text>
</comment>
<dbReference type="SUPFAM" id="SSF53244">
    <property type="entry name" value="MurD-like peptide ligases, peptide-binding domain"/>
    <property type="match status" value="1"/>
</dbReference>
<feature type="domain" description="Mur ligase N-terminal catalytic" evidence="15">
    <location>
        <begin position="7"/>
        <end position="105"/>
    </location>
</feature>
<reference evidence="18 19" key="1">
    <citation type="submission" date="2019-10" db="EMBL/GenBank/DDBJ databases">
        <title>Genome diversity of Sutterella seckii.</title>
        <authorList>
            <person name="Chaplin A.V."/>
            <person name="Sokolova S.R."/>
            <person name="Mosin K.A."/>
            <person name="Ivanova E.L."/>
            <person name="Kochetkova T.O."/>
            <person name="Goltsov A.Y."/>
            <person name="Trofimov D.Y."/>
            <person name="Efimov B.A."/>
        </authorList>
    </citation>
    <scope>NUCLEOTIDE SEQUENCE [LARGE SCALE GENOMIC DNA]</scope>
    <source>
        <strain evidence="18 19">ASD393</strain>
    </source>
</reference>
<evidence type="ECO:0000256" key="7">
    <source>
        <dbReference type="ARBA" id="ARBA00022741"/>
    </source>
</evidence>
<dbReference type="InterPro" id="IPR000713">
    <property type="entry name" value="Mur_ligase_N"/>
</dbReference>
<dbReference type="SUPFAM" id="SSF53623">
    <property type="entry name" value="MurD-like peptide ligases, catalytic domain"/>
    <property type="match status" value="1"/>
</dbReference>
<dbReference type="RefSeq" id="WP_152157929.1">
    <property type="nucleotide sequence ID" value="NZ_WEHX01000015.1"/>
</dbReference>
<keyword evidence="7 14" id="KW-0547">Nucleotide-binding</keyword>
<proteinExistence type="inferred from homology"/>
<feature type="domain" description="Mur ligase C-terminal" evidence="16">
    <location>
        <begin position="332"/>
        <end position="452"/>
    </location>
</feature>
<evidence type="ECO:0000256" key="3">
    <source>
        <dbReference type="ARBA" id="ARBA00012211"/>
    </source>
</evidence>
<comment type="function">
    <text evidence="14">Cell wall formation.</text>
</comment>
<evidence type="ECO:0000256" key="14">
    <source>
        <dbReference type="HAMAP-Rule" id="MF_00046"/>
    </source>
</evidence>
<evidence type="ECO:0000256" key="9">
    <source>
        <dbReference type="ARBA" id="ARBA00022960"/>
    </source>
</evidence>
<keyword evidence="5 14" id="KW-0436">Ligase</keyword>
<evidence type="ECO:0000256" key="6">
    <source>
        <dbReference type="ARBA" id="ARBA00022618"/>
    </source>
</evidence>
<evidence type="ECO:0000256" key="4">
    <source>
        <dbReference type="ARBA" id="ARBA00022490"/>
    </source>
</evidence>
<dbReference type="InterPro" id="IPR050061">
    <property type="entry name" value="MurCDEF_pg_biosynth"/>
</dbReference>
<evidence type="ECO:0000259" key="15">
    <source>
        <dbReference type="Pfam" id="PF01225"/>
    </source>
</evidence>
<dbReference type="Proteomes" id="UP000430564">
    <property type="component" value="Unassembled WGS sequence"/>
</dbReference>
<dbReference type="GO" id="GO:0071555">
    <property type="term" value="P:cell wall organization"/>
    <property type="evidence" value="ECO:0007669"/>
    <property type="project" value="UniProtKB-KW"/>
</dbReference>
<dbReference type="NCBIfam" id="TIGR01082">
    <property type="entry name" value="murC"/>
    <property type="match status" value="1"/>
</dbReference>
<dbReference type="SUPFAM" id="SSF51984">
    <property type="entry name" value="MurCD N-terminal domain"/>
    <property type="match status" value="1"/>
</dbReference>
<evidence type="ECO:0000256" key="2">
    <source>
        <dbReference type="ARBA" id="ARBA00004752"/>
    </source>
</evidence>
<evidence type="ECO:0000313" key="18">
    <source>
        <dbReference type="EMBL" id="KAB7661784.1"/>
    </source>
</evidence>
<comment type="caution">
    <text evidence="18">The sequence shown here is derived from an EMBL/GenBank/DDBJ whole genome shotgun (WGS) entry which is preliminary data.</text>
</comment>
<comment type="catalytic activity">
    <reaction evidence="13 14">
        <text>UDP-N-acetyl-alpha-D-muramate + L-alanine + ATP = UDP-N-acetyl-alpha-D-muramoyl-L-alanine + ADP + phosphate + H(+)</text>
        <dbReference type="Rhea" id="RHEA:23372"/>
        <dbReference type="ChEBI" id="CHEBI:15378"/>
        <dbReference type="ChEBI" id="CHEBI:30616"/>
        <dbReference type="ChEBI" id="CHEBI:43474"/>
        <dbReference type="ChEBI" id="CHEBI:57972"/>
        <dbReference type="ChEBI" id="CHEBI:70757"/>
        <dbReference type="ChEBI" id="CHEBI:83898"/>
        <dbReference type="ChEBI" id="CHEBI:456216"/>
        <dbReference type="EC" id="6.3.2.8"/>
    </reaction>
</comment>
<dbReference type="GO" id="GO:0008360">
    <property type="term" value="P:regulation of cell shape"/>
    <property type="evidence" value="ECO:0007669"/>
    <property type="project" value="UniProtKB-KW"/>
</dbReference>
<evidence type="ECO:0000256" key="5">
    <source>
        <dbReference type="ARBA" id="ARBA00022598"/>
    </source>
</evidence>
<feature type="domain" description="Mur ligase central" evidence="17">
    <location>
        <begin position="110"/>
        <end position="290"/>
    </location>
</feature>
<evidence type="ECO:0000256" key="12">
    <source>
        <dbReference type="ARBA" id="ARBA00023316"/>
    </source>
</evidence>
<dbReference type="GO" id="GO:0008763">
    <property type="term" value="F:UDP-N-acetylmuramate-L-alanine ligase activity"/>
    <property type="evidence" value="ECO:0007669"/>
    <property type="project" value="UniProtKB-UniRule"/>
</dbReference>
<evidence type="ECO:0000313" key="19">
    <source>
        <dbReference type="Proteomes" id="UP000430564"/>
    </source>
</evidence>
<dbReference type="EC" id="6.3.2.8" evidence="3 14"/>
<dbReference type="GO" id="GO:0005524">
    <property type="term" value="F:ATP binding"/>
    <property type="evidence" value="ECO:0007669"/>
    <property type="project" value="UniProtKB-UniRule"/>
</dbReference>
<name>A0A6I1ESR2_9BURK</name>
<dbReference type="Pfam" id="PF02875">
    <property type="entry name" value="Mur_ligase_C"/>
    <property type="match status" value="1"/>
</dbReference>
<dbReference type="FunFam" id="3.40.1190.10:FF:000001">
    <property type="entry name" value="UDP-N-acetylmuramate--L-alanine ligase"/>
    <property type="match status" value="1"/>
</dbReference>